<keyword evidence="3" id="KW-0645">Protease</keyword>
<feature type="transmembrane region" description="Helical" evidence="1">
    <location>
        <begin position="52"/>
        <end position="72"/>
    </location>
</feature>
<dbReference type="OrthoDB" id="1523022at2"/>
<proteinExistence type="predicted"/>
<dbReference type="GO" id="GO:0006508">
    <property type="term" value="P:proteolysis"/>
    <property type="evidence" value="ECO:0007669"/>
    <property type="project" value="UniProtKB-KW"/>
</dbReference>
<dbReference type="GO" id="GO:0004175">
    <property type="term" value="F:endopeptidase activity"/>
    <property type="evidence" value="ECO:0007669"/>
    <property type="project" value="UniProtKB-ARBA"/>
</dbReference>
<name>A0A2S7N4C1_9BACI</name>
<comment type="caution">
    <text evidence="3">The sequence shown here is derived from an EMBL/GenBank/DDBJ whole genome shotgun (WGS) entry which is preliminary data.</text>
</comment>
<dbReference type="InterPro" id="IPR003675">
    <property type="entry name" value="Rce1/LyrA-like_dom"/>
</dbReference>
<evidence type="ECO:0000313" key="4">
    <source>
        <dbReference type="Proteomes" id="UP000239663"/>
    </source>
</evidence>
<keyword evidence="1" id="KW-0812">Transmembrane</keyword>
<dbReference type="GO" id="GO:0008237">
    <property type="term" value="F:metallopeptidase activity"/>
    <property type="evidence" value="ECO:0007669"/>
    <property type="project" value="UniProtKB-KW"/>
</dbReference>
<feature type="transmembrane region" description="Helical" evidence="1">
    <location>
        <begin position="116"/>
        <end position="136"/>
    </location>
</feature>
<keyword evidence="1" id="KW-0472">Membrane</keyword>
<accession>A0A2S7N4C1</accession>
<protein>
    <submittedName>
        <fullName evidence="3">CPBP family intramembrane metalloprotease</fullName>
    </submittedName>
</protein>
<evidence type="ECO:0000256" key="1">
    <source>
        <dbReference type="SAM" id="Phobius"/>
    </source>
</evidence>
<keyword evidence="4" id="KW-1185">Reference proteome</keyword>
<feature type="transmembrane region" description="Helical" evidence="1">
    <location>
        <begin position="143"/>
        <end position="161"/>
    </location>
</feature>
<reference evidence="3 4" key="1">
    <citation type="submission" date="2017-12" db="EMBL/GenBank/DDBJ databases">
        <title>Taxonomic description and draft genome of Pradoshia cofamensis Gen. nov., sp. nov., a thermotolerant bacillale isolated from anterior gut of earthworm Eisenia fetida.</title>
        <authorList>
            <person name="Saha T."/>
            <person name="Chakraborty R."/>
        </authorList>
    </citation>
    <scope>NUCLEOTIDE SEQUENCE [LARGE SCALE GENOMIC DNA]</scope>
    <source>
        <strain evidence="3 4">EAG3</strain>
    </source>
</reference>
<feature type="domain" description="CAAX prenyl protease 2/Lysostaphin resistance protein A-like" evidence="2">
    <location>
        <begin position="97"/>
        <end position="179"/>
    </location>
</feature>
<dbReference type="Proteomes" id="UP000239663">
    <property type="component" value="Unassembled WGS sequence"/>
</dbReference>
<organism evidence="3 4">
    <name type="scientific">Pradoshia eiseniae</name>
    <dbReference type="NCBI Taxonomy" id="2064768"/>
    <lineage>
        <taxon>Bacteria</taxon>
        <taxon>Bacillati</taxon>
        <taxon>Bacillota</taxon>
        <taxon>Bacilli</taxon>
        <taxon>Bacillales</taxon>
        <taxon>Bacillaceae</taxon>
        <taxon>Pradoshia</taxon>
    </lineage>
</organism>
<evidence type="ECO:0000313" key="3">
    <source>
        <dbReference type="EMBL" id="PQD96884.1"/>
    </source>
</evidence>
<gene>
    <name evidence="3" type="ORF">CYL18_03100</name>
</gene>
<feature type="transmembrane region" description="Helical" evidence="1">
    <location>
        <begin position="167"/>
        <end position="185"/>
    </location>
</feature>
<feature type="transmembrane region" description="Helical" evidence="1">
    <location>
        <begin position="21"/>
        <end position="40"/>
    </location>
</feature>
<dbReference type="AlphaFoldDB" id="A0A2S7N4C1"/>
<keyword evidence="3" id="KW-0378">Hydrolase</keyword>
<keyword evidence="3" id="KW-0482">Metalloprotease</keyword>
<dbReference type="Pfam" id="PF02517">
    <property type="entry name" value="Rce1-like"/>
    <property type="match status" value="1"/>
</dbReference>
<sequence>MRNKQAELIKSMTDEELYKQLLLTQGLLLITAAVIGFLTFDGIEQFSSQLQINTMSLLLGFMAGLVVVGLDLAGMKYFPPAYYDDGGINERIFQSLSIPRIFFLTALIAIGEEVLFRGVIQANWGIWVASGIFAVIHIRYLSHWYLFLNICLLSLFIGYIFEITGSLWATILMHFIIDLLLGLFLNKKGKDRSS</sequence>
<feature type="transmembrane region" description="Helical" evidence="1">
    <location>
        <begin position="92"/>
        <end position="110"/>
    </location>
</feature>
<dbReference type="EMBL" id="PKOZ01000001">
    <property type="protein sequence ID" value="PQD96884.1"/>
    <property type="molecule type" value="Genomic_DNA"/>
</dbReference>
<keyword evidence="1" id="KW-1133">Transmembrane helix</keyword>
<evidence type="ECO:0000259" key="2">
    <source>
        <dbReference type="Pfam" id="PF02517"/>
    </source>
</evidence>
<dbReference type="GO" id="GO:0080120">
    <property type="term" value="P:CAAX-box protein maturation"/>
    <property type="evidence" value="ECO:0007669"/>
    <property type="project" value="UniProtKB-ARBA"/>
</dbReference>